<sequence>MYADLHIHTTASDGADTPREVVRKALDKGLAAIAVSDHDTLAGVNEALQAAADFQLEVLSGVEVNTYYKGMEIHVLGYLIDPNNEEFTTTLRGLQEERLTRAEKMVGKLKKLGMKIKMSRVLELSGEGTVGRPHIARALLEKKYVSSMQEAFNQYIGAGKPAYVPREKLNPVEAIQLIIKAKGVPVLAHPGFSKVDHLLPSLIKAGLKGLEVWHRNHTPLMVEHYYKITKDYGLIPTGGSDYHGSHHDICNVIGGAVAPYESVQLLKDAVRDIIRAN</sequence>
<dbReference type="PANTHER" id="PTHR42924:SF3">
    <property type="entry name" value="POLYMERASE_HISTIDINOL PHOSPHATASE N-TERMINAL DOMAIN-CONTAINING PROTEIN"/>
    <property type="match status" value="1"/>
</dbReference>
<dbReference type="Gene3D" id="1.10.150.650">
    <property type="match status" value="1"/>
</dbReference>
<dbReference type="AlphaFoldDB" id="A0A1M6URK9"/>
<dbReference type="PANTHER" id="PTHR42924">
    <property type="entry name" value="EXONUCLEASE"/>
    <property type="match status" value="1"/>
</dbReference>
<accession>A0A1M6URK9</accession>
<reference evidence="3" key="1">
    <citation type="submission" date="2016-11" db="EMBL/GenBank/DDBJ databases">
        <authorList>
            <person name="Varghese N."/>
            <person name="Submissions S."/>
        </authorList>
    </citation>
    <scope>NUCLEOTIDE SEQUENCE [LARGE SCALE GENOMIC DNA]</scope>
    <source>
        <strain evidence="3">DSM 10349</strain>
    </source>
</reference>
<protein>
    <recommendedName>
        <fullName evidence="1">Polymerase/histidinol phosphatase N-terminal domain-containing protein</fullName>
    </recommendedName>
</protein>
<dbReference type="Gene3D" id="3.20.20.140">
    <property type="entry name" value="Metal-dependent hydrolases"/>
    <property type="match status" value="1"/>
</dbReference>
<dbReference type="RefSeq" id="WP_072915732.1">
    <property type="nucleotide sequence ID" value="NZ_FRAR01000021.1"/>
</dbReference>
<dbReference type="InterPro" id="IPR016195">
    <property type="entry name" value="Pol/histidinol_Pase-like"/>
</dbReference>
<dbReference type="OrthoDB" id="9804333at2"/>
<evidence type="ECO:0000259" key="1">
    <source>
        <dbReference type="SMART" id="SM00481"/>
    </source>
</evidence>
<evidence type="ECO:0000313" key="2">
    <source>
        <dbReference type="EMBL" id="SHK71882.1"/>
    </source>
</evidence>
<dbReference type="InterPro" id="IPR003141">
    <property type="entry name" value="Pol/His_phosphatase_N"/>
</dbReference>
<organism evidence="2 3">
    <name type="scientific">Desulforamulus aeronauticus DSM 10349</name>
    <dbReference type="NCBI Taxonomy" id="1121421"/>
    <lineage>
        <taxon>Bacteria</taxon>
        <taxon>Bacillati</taxon>
        <taxon>Bacillota</taxon>
        <taxon>Clostridia</taxon>
        <taxon>Eubacteriales</taxon>
        <taxon>Peptococcaceae</taxon>
        <taxon>Desulforamulus</taxon>
    </lineage>
</organism>
<proteinExistence type="predicted"/>
<dbReference type="GO" id="GO:0004534">
    <property type="term" value="F:5'-3' RNA exonuclease activity"/>
    <property type="evidence" value="ECO:0007669"/>
    <property type="project" value="TreeGrafter"/>
</dbReference>
<dbReference type="SUPFAM" id="SSF89550">
    <property type="entry name" value="PHP domain-like"/>
    <property type="match status" value="1"/>
</dbReference>
<name>A0A1M6URK9_9FIRM</name>
<feature type="domain" description="Polymerase/histidinol phosphatase N-terminal" evidence="1">
    <location>
        <begin position="3"/>
        <end position="68"/>
    </location>
</feature>
<dbReference type="CDD" id="cd07438">
    <property type="entry name" value="PHP_HisPPase_AMP"/>
    <property type="match status" value="1"/>
</dbReference>
<gene>
    <name evidence="2" type="ORF">SAMN02745123_02901</name>
</gene>
<dbReference type="EMBL" id="FRAR01000021">
    <property type="protein sequence ID" value="SHK71882.1"/>
    <property type="molecule type" value="Genomic_DNA"/>
</dbReference>
<dbReference type="InterPro" id="IPR004013">
    <property type="entry name" value="PHP_dom"/>
</dbReference>
<evidence type="ECO:0000313" key="3">
    <source>
        <dbReference type="Proteomes" id="UP000183997"/>
    </source>
</evidence>
<dbReference type="Pfam" id="PF02811">
    <property type="entry name" value="PHP"/>
    <property type="match status" value="1"/>
</dbReference>
<dbReference type="Proteomes" id="UP000183997">
    <property type="component" value="Unassembled WGS sequence"/>
</dbReference>
<dbReference type="STRING" id="1121421.SAMN02745123_02901"/>
<dbReference type="SMART" id="SM00481">
    <property type="entry name" value="POLIIIAc"/>
    <property type="match status" value="1"/>
</dbReference>
<dbReference type="InterPro" id="IPR052018">
    <property type="entry name" value="PHP_domain"/>
</dbReference>
<dbReference type="GO" id="GO:0035312">
    <property type="term" value="F:5'-3' DNA exonuclease activity"/>
    <property type="evidence" value="ECO:0007669"/>
    <property type="project" value="TreeGrafter"/>
</dbReference>
<keyword evidence="3" id="KW-1185">Reference proteome</keyword>